<keyword evidence="2 10" id="KW-0813">Transport</keyword>
<keyword evidence="7 11" id="KW-0798">TonB box</keyword>
<evidence type="ECO:0000313" key="15">
    <source>
        <dbReference type="Proteomes" id="UP000599179"/>
    </source>
</evidence>
<evidence type="ECO:0000256" key="9">
    <source>
        <dbReference type="ARBA" id="ARBA00023237"/>
    </source>
</evidence>
<keyword evidence="4 10" id="KW-0812">Transmembrane</keyword>
<dbReference type="PANTHER" id="PTHR30069:SF53">
    <property type="entry name" value="COLICIN I RECEPTOR-RELATED"/>
    <property type="match status" value="1"/>
</dbReference>
<evidence type="ECO:0000256" key="1">
    <source>
        <dbReference type="ARBA" id="ARBA00004571"/>
    </source>
</evidence>
<evidence type="ECO:0000256" key="7">
    <source>
        <dbReference type="ARBA" id="ARBA00023077"/>
    </source>
</evidence>
<dbReference type="EMBL" id="BMGM01000009">
    <property type="protein sequence ID" value="GGE41140.1"/>
    <property type="molecule type" value="Genomic_DNA"/>
</dbReference>
<organism evidence="14 15">
    <name type="scientific">Psychroflexus planctonicus</name>
    <dbReference type="NCBI Taxonomy" id="1526575"/>
    <lineage>
        <taxon>Bacteria</taxon>
        <taxon>Pseudomonadati</taxon>
        <taxon>Bacteroidota</taxon>
        <taxon>Flavobacteriia</taxon>
        <taxon>Flavobacteriales</taxon>
        <taxon>Flavobacteriaceae</taxon>
        <taxon>Psychroflexus</taxon>
    </lineage>
</organism>
<evidence type="ECO:0000256" key="5">
    <source>
        <dbReference type="ARBA" id="ARBA00022729"/>
    </source>
</evidence>
<dbReference type="InterPro" id="IPR012910">
    <property type="entry name" value="Plug_dom"/>
</dbReference>
<dbReference type="InterPro" id="IPR036942">
    <property type="entry name" value="Beta-barrel_TonB_sf"/>
</dbReference>
<protein>
    <recommendedName>
        <fullName evidence="16">Outer membrane receptor for ferrienterochelin and colicins</fullName>
    </recommendedName>
</protein>
<proteinExistence type="inferred from homology"/>
<dbReference type="Proteomes" id="UP000599179">
    <property type="component" value="Unassembled WGS sequence"/>
</dbReference>
<dbReference type="CDD" id="cd01347">
    <property type="entry name" value="ligand_gated_channel"/>
    <property type="match status" value="1"/>
</dbReference>
<dbReference type="SUPFAM" id="SSF56935">
    <property type="entry name" value="Porins"/>
    <property type="match status" value="1"/>
</dbReference>
<evidence type="ECO:0000259" key="12">
    <source>
        <dbReference type="Pfam" id="PF00593"/>
    </source>
</evidence>
<name>A0ABQ1SI30_9FLAO</name>
<keyword evidence="8 10" id="KW-0472">Membrane</keyword>
<evidence type="ECO:0000256" key="3">
    <source>
        <dbReference type="ARBA" id="ARBA00022452"/>
    </source>
</evidence>
<dbReference type="Pfam" id="PF00593">
    <property type="entry name" value="TonB_dep_Rec_b-barrel"/>
    <property type="match status" value="1"/>
</dbReference>
<sequence>MSKKLVKRLVYSFMICNLSLLCKAQQNKVNCDLSILEKEYNIGRFIEVDKQLRQCLDNFESDELKYLDALRLLTMNSIMLDDMDQAIADVNKLLDFNSDYNIRSNDPYLFKELIKKYRNYAGVTVSSVSKFKESLNEAPASVFVITAKEIENRGYLDVEQIFHDIPGFSISRSSGPAYSLIYARGYRSTLNDKFLLLIDGIEKNDLNSDNAVINRQIALSNIKQIEVIYGPASTMYGANAFAAVINIITKTGSFNEDNTFSANVTANYGTWDTKFIDGNFNKKIKKGYISITSRIFESDEMDLSNNGYEYNPDSYDYLSNSTNLTGEEASDFISNNSTTSPYFNFDTDIPSVTLNELGAERMKQLDKGLINSEPNLGFNNSVKNWFVSSKLKIDDFTLGIESFKSNSGALPWYSKSARIASDELSRWITLNSAVFLKYEKKLNQKFFLTNLASYRVHSLDGKTNLSTGYLYNNNQLGFQDLIDGTSPFLSTTYFYRTSNQLRNELKLFYKTNKFNVISGLEFRQGYFQMNYLTSDFPNPEENIDPSTEVGIRGGNNSSKLDVGYYLQGKYEFTNRLSLTLGGRLDYNLVRNNGGYGFVFNPRAALIYNQNDKFTLKAIYSEAFKDASFLTKYATTDTRIANPSLSPEKVRNLELTTILNPFKNFEIKLNGFMASYSNVVAEVNIGNGQTQNQASAQGNNIKGLQASLDFNYNSLRVWANYTYLDPFDDGSDKRISDIPSNNINAGFNLLLFKNWNFNFRANYVGKRPTGINTAGSSSPLSSIDPYTVFHANITFKVFEGFHIGCLVNNLLDEQYYHPGVRAAANQVYNSQSLQNSRSIMLRANYKF</sequence>
<evidence type="ECO:0000256" key="8">
    <source>
        <dbReference type="ARBA" id="ARBA00023136"/>
    </source>
</evidence>
<evidence type="ECO:0000256" key="6">
    <source>
        <dbReference type="ARBA" id="ARBA00023065"/>
    </source>
</evidence>
<dbReference type="InterPro" id="IPR039426">
    <property type="entry name" value="TonB-dep_rcpt-like"/>
</dbReference>
<dbReference type="PANTHER" id="PTHR30069">
    <property type="entry name" value="TONB-DEPENDENT OUTER MEMBRANE RECEPTOR"/>
    <property type="match status" value="1"/>
</dbReference>
<evidence type="ECO:0000256" key="2">
    <source>
        <dbReference type="ARBA" id="ARBA00022448"/>
    </source>
</evidence>
<comment type="caution">
    <text evidence="14">The sequence shown here is derived from an EMBL/GenBank/DDBJ whole genome shotgun (WGS) entry which is preliminary data.</text>
</comment>
<dbReference type="PROSITE" id="PS52016">
    <property type="entry name" value="TONB_DEPENDENT_REC_3"/>
    <property type="match status" value="1"/>
</dbReference>
<evidence type="ECO:0000256" key="11">
    <source>
        <dbReference type="RuleBase" id="RU003357"/>
    </source>
</evidence>
<keyword evidence="3 10" id="KW-1134">Transmembrane beta strand</keyword>
<keyword evidence="5" id="KW-0732">Signal</keyword>
<keyword evidence="9 10" id="KW-0998">Cell outer membrane</keyword>
<reference evidence="15" key="1">
    <citation type="journal article" date="2019" name="Int. J. Syst. Evol. Microbiol.">
        <title>The Global Catalogue of Microorganisms (GCM) 10K type strain sequencing project: providing services to taxonomists for standard genome sequencing and annotation.</title>
        <authorList>
            <consortium name="The Broad Institute Genomics Platform"/>
            <consortium name="The Broad Institute Genome Sequencing Center for Infectious Disease"/>
            <person name="Wu L."/>
            <person name="Ma J."/>
        </authorList>
    </citation>
    <scope>NUCLEOTIDE SEQUENCE [LARGE SCALE GENOMIC DNA]</scope>
    <source>
        <strain evidence="15">CGMCC 1.12931</strain>
    </source>
</reference>
<evidence type="ECO:0000259" key="13">
    <source>
        <dbReference type="Pfam" id="PF07715"/>
    </source>
</evidence>
<comment type="similarity">
    <text evidence="10 11">Belongs to the TonB-dependent receptor family.</text>
</comment>
<dbReference type="Pfam" id="PF07715">
    <property type="entry name" value="Plug"/>
    <property type="match status" value="1"/>
</dbReference>
<comment type="subcellular location">
    <subcellularLocation>
        <location evidence="1 10">Cell outer membrane</location>
        <topology evidence="1 10">Multi-pass membrane protein</topology>
    </subcellularLocation>
</comment>
<keyword evidence="6" id="KW-0406">Ion transport</keyword>
<dbReference type="Gene3D" id="2.40.170.20">
    <property type="entry name" value="TonB-dependent receptor, beta-barrel domain"/>
    <property type="match status" value="2"/>
</dbReference>
<evidence type="ECO:0000256" key="10">
    <source>
        <dbReference type="PROSITE-ProRule" id="PRU01360"/>
    </source>
</evidence>
<dbReference type="RefSeq" id="WP_188459125.1">
    <property type="nucleotide sequence ID" value="NZ_BMGM01000009.1"/>
</dbReference>
<feature type="domain" description="TonB-dependent receptor plug" evidence="13">
    <location>
        <begin position="135"/>
        <end position="244"/>
    </location>
</feature>
<dbReference type="InterPro" id="IPR000531">
    <property type="entry name" value="Beta-barrel_TonB"/>
</dbReference>
<evidence type="ECO:0000256" key="4">
    <source>
        <dbReference type="ARBA" id="ARBA00022692"/>
    </source>
</evidence>
<keyword evidence="15" id="KW-1185">Reference proteome</keyword>
<gene>
    <name evidence="14" type="ORF">GCM10010832_21460</name>
</gene>
<evidence type="ECO:0000313" key="14">
    <source>
        <dbReference type="EMBL" id="GGE41140.1"/>
    </source>
</evidence>
<accession>A0ABQ1SI30</accession>
<evidence type="ECO:0008006" key="16">
    <source>
        <dbReference type="Google" id="ProtNLM"/>
    </source>
</evidence>
<feature type="domain" description="TonB-dependent receptor-like beta-barrel" evidence="12">
    <location>
        <begin position="431"/>
        <end position="808"/>
    </location>
</feature>